<feature type="non-terminal residue" evidence="2">
    <location>
        <position position="1"/>
    </location>
</feature>
<accession>A0A164I972</accession>
<dbReference type="EMBL" id="LRGB01007828">
    <property type="protein sequence ID" value="KZS01022.1"/>
    <property type="molecule type" value="Genomic_DNA"/>
</dbReference>
<evidence type="ECO:0000313" key="3">
    <source>
        <dbReference type="Proteomes" id="UP000076858"/>
    </source>
</evidence>
<organism evidence="2 3">
    <name type="scientific">Daphnia magna</name>
    <dbReference type="NCBI Taxonomy" id="35525"/>
    <lineage>
        <taxon>Eukaryota</taxon>
        <taxon>Metazoa</taxon>
        <taxon>Ecdysozoa</taxon>
        <taxon>Arthropoda</taxon>
        <taxon>Crustacea</taxon>
        <taxon>Branchiopoda</taxon>
        <taxon>Diplostraca</taxon>
        <taxon>Cladocera</taxon>
        <taxon>Anomopoda</taxon>
        <taxon>Daphniidae</taxon>
        <taxon>Daphnia</taxon>
    </lineage>
</organism>
<feature type="compositionally biased region" description="Basic and acidic residues" evidence="1">
    <location>
        <begin position="1"/>
        <end position="29"/>
    </location>
</feature>
<comment type="caution">
    <text evidence="2">The sequence shown here is derived from an EMBL/GenBank/DDBJ whole genome shotgun (WGS) entry which is preliminary data.</text>
</comment>
<sequence length="120" mass="14116">RDQHEDPEGRHRQGHRQLDPHQDQPDRHAVGNLRRHRDGQARRLHRRDLAPLGRNRRLDHLRHRRRPERRPDQDRLAVALGPHGQVQPAAAHRGRPGRCGRLPRPRCLLQPEVMRAATRS</sequence>
<feature type="compositionally biased region" description="Basic residues" evidence="1">
    <location>
        <begin position="33"/>
        <end position="46"/>
    </location>
</feature>
<protein>
    <submittedName>
        <fullName evidence="2">Alpha-enolase-like protein</fullName>
    </submittedName>
</protein>
<feature type="region of interest" description="Disordered" evidence="1">
    <location>
        <begin position="1"/>
        <end position="104"/>
    </location>
</feature>
<evidence type="ECO:0000313" key="2">
    <source>
        <dbReference type="EMBL" id="KZS01022.1"/>
    </source>
</evidence>
<keyword evidence="3" id="KW-1185">Reference proteome</keyword>
<dbReference type="AlphaFoldDB" id="A0A164I972"/>
<reference evidence="2 3" key="1">
    <citation type="submission" date="2016-03" db="EMBL/GenBank/DDBJ databases">
        <title>EvidentialGene: Evidence-directed Construction of Genes on Genomes.</title>
        <authorList>
            <person name="Gilbert D.G."/>
            <person name="Choi J.-H."/>
            <person name="Mockaitis K."/>
            <person name="Colbourne J."/>
            <person name="Pfrender M."/>
        </authorList>
    </citation>
    <scope>NUCLEOTIDE SEQUENCE [LARGE SCALE GENOMIC DNA]</scope>
    <source>
        <strain evidence="2 3">Xinb3</strain>
        <tissue evidence="2">Complete organism</tissue>
    </source>
</reference>
<proteinExistence type="predicted"/>
<evidence type="ECO:0000256" key="1">
    <source>
        <dbReference type="SAM" id="MobiDB-lite"/>
    </source>
</evidence>
<gene>
    <name evidence="2" type="ORF">APZ42_002447</name>
</gene>
<name>A0A164I972_9CRUS</name>
<dbReference type="Proteomes" id="UP000076858">
    <property type="component" value="Unassembled WGS sequence"/>
</dbReference>
<feature type="compositionally biased region" description="Basic residues" evidence="1">
    <location>
        <begin position="92"/>
        <end position="104"/>
    </location>
</feature>
<feature type="compositionally biased region" description="Basic residues" evidence="1">
    <location>
        <begin position="54"/>
        <end position="68"/>
    </location>
</feature>